<feature type="transmembrane region" description="Helical" evidence="8">
    <location>
        <begin position="105"/>
        <end position="126"/>
    </location>
</feature>
<feature type="transmembrane region" description="Helical" evidence="8">
    <location>
        <begin position="202"/>
        <end position="223"/>
    </location>
</feature>
<evidence type="ECO:0000256" key="6">
    <source>
        <dbReference type="ARBA" id="ARBA00023065"/>
    </source>
</evidence>
<feature type="transmembrane region" description="Helical" evidence="8">
    <location>
        <begin position="260"/>
        <end position="285"/>
    </location>
</feature>
<evidence type="ECO:0000256" key="4">
    <source>
        <dbReference type="ARBA" id="ARBA00022692"/>
    </source>
</evidence>
<evidence type="ECO:0000256" key="1">
    <source>
        <dbReference type="ARBA" id="ARBA00004141"/>
    </source>
</evidence>
<feature type="transmembrane region" description="Helical" evidence="8">
    <location>
        <begin position="339"/>
        <end position="359"/>
    </location>
</feature>
<dbReference type="InParanoid" id="A0A1Y2G0A2"/>
<dbReference type="PANTHER" id="PTHR11040:SF32">
    <property type="entry name" value="ZINC-REGULATED TRANSPORTER 1"/>
    <property type="match status" value="1"/>
</dbReference>
<feature type="transmembrane region" description="Helical" evidence="8">
    <location>
        <begin position="297"/>
        <end position="319"/>
    </location>
</feature>
<keyword evidence="6 8" id="KW-0406">Ion transport</keyword>
<dbReference type="GO" id="GO:0005886">
    <property type="term" value="C:plasma membrane"/>
    <property type="evidence" value="ECO:0007669"/>
    <property type="project" value="TreeGrafter"/>
</dbReference>
<keyword evidence="5 8" id="KW-1133">Transmembrane helix</keyword>
<dbReference type="InterPro" id="IPR003689">
    <property type="entry name" value="ZIP"/>
</dbReference>
<dbReference type="Pfam" id="PF02535">
    <property type="entry name" value="Zip"/>
    <property type="match status" value="1"/>
</dbReference>
<keyword evidence="11" id="KW-1185">Reference proteome</keyword>
<feature type="region of interest" description="Disordered" evidence="9">
    <location>
        <begin position="140"/>
        <end position="172"/>
    </location>
</feature>
<evidence type="ECO:0000313" key="11">
    <source>
        <dbReference type="Proteomes" id="UP000193467"/>
    </source>
</evidence>
<evidence type="ECO:0000256" key="2">
    <source>
        <dbReference type="ARBA" id="ARBA00006939"/>
    </source>
</evidence>
<dbReference type="AlphaFoldDB" id="A0A1Y2G0A2"/>
<dbReference type="PANTHER" id="PTHR11040">
    <property type="entry name" value="ZINC/IRON TRANSPORTER"/>
    <property type="match status" value="1"/>
</dbReference>
<evidence type="ECO:0000256" key="5">
    <source>
        <dbReference type="ARBA" id="ARBA00022989"/>
    </source>
</evidence>
<keyword evidence="7 8" id="KW-0472">Membrane</keyword>
<protein>
    <submittedName>
        <fullName evidence="10">Zinc/iron permease</fullName>
    </submittedName>
</protein>
<name>A0A1Y2G0A2_9BASI</name>
<feature type="transmembrane region" description="Helical" evidence="8">
    <location>
        <begin position="63"/>
        <end position="85"/>
    </location>
</feature>
<gene>
    <name evidence="10" type="ORF">BCR35DRAFT_275713</name>
</gene>
<dbReference type="FunCoup" id="A0A1Y2G0A2">
    <property type="interactions" value="258"/>
</dbReference>
<evidence type="ECO:0000256" key="8">
    <source>
        <dbReference type="RuleBase" id="RU362088"/>
    </source>
</evidence>
<dbReference type="InterPro" id="IPR004698">
    <property type="entry name" value="Zn/Fe_permease_fun/pln"/>
</dbReference>
<evidence type="ECO:0000256" key="3">
    <source>
        <dbReference type="ARBA" id="ARBA00022448"/>
    </source>
</evidence>
<evidence type="ECO:0000256" key="9">
    <source>
        <dbReference type="SAM" id="MobiDB-lite"/>
    </source>
</evidence>
<comment type="caution">
    <text evidence="10">The sequence shown here is derived from an EMBL/GenBank/DDBJ whole genome shotgun (WGS) entry which is preliminary data.</text>
</comment>
<dbReference type="OrthoDB" id="448280at2759"/>
<feature type="transmembrane region" description="Helical" evidence="8">
    <location>
        <begin position="31"/>
        <end position="51"/>
    </location>
</feature>
<comment type="similarity">
    <text evidence="2 8">Belongs to the ZIP transporter (TC 2.A.5) family.</text>
</comment>
<sequence>MSSADPMPDVEEEEPICGSGSPYNGKLNLRIAAIFIILVTSLFGTLLPVVLRRSQRMRVPEWMFSGVKYFGSGVIVATAFIHLLAPSFEALGSECLESLPVWGSYPWTPAIAMFSVFAIFLTELVAHRTGASYLKRRGLRAHDPHSQSGNPPSHTTHGLHTQTPPGEEVGAIVSPPKALANDEEHDHHHHAHEVDENALAQILGVAILEFGVIFHSLVIGLTLAVNDEFVTLFIVLIFHQAFEGLGLGSRLSVLPLPHRFNWVPYAASCLYAAITPIGLAIGLGVRTTYNPDSANALIVSGVLDALSAGVLLYTGLVELLAHDFIFNREMAVEASNAKVALSVLCVLAGAGLMSLLGYWA</sequence>
<dbReference type="GO" id="GO:0005385">
    <property type="term" value="F:zinc ion transmembrane transporter activity"/>
    <property type="evidence" value="ECO:0007669"/>
    <property type="project" value="InterPro"/>
</dbReference>
<dbReference type="NCBIfam" id="TIGR00820">
    <property type="entry name" value="zip"/>
    <property type="match status" value="1"/>
</dbReference>
<feature type="compositionally biased region" description="Polar residues" evidence="9">
    <location>
        <begin position="146"/>
        <end position="164"/>
    </location>
</feature>
<keyword evidence="4 8" id="KW-0812">Transmembrane</keyword>
<organism evidence="10 11">
    <name type="scientific">Leucosporidium creatinivorum</name>
    <dbReference type="NCBI Taxonomy" id="106004"/>
    <lineage>
        <taxon>Eukaryota</taxon>
        <taxon>Fungi</taxon>
        <taxon>Dikarya</taxon>
        <taxon>Basidiomycota</taxon>
        <taxon>Pucciniomycotina</taxon>
        <taxon>Microbotryomycetes</taxon>
        <taxon>Leucosporidiales</taxon>
        <taxon>Leucosporidium</taxon>
    </lineage>
</organism>
<reference evidence="10 11" key="1">
    <citation type="submission" date="2016-07" db="EMBL/GenBank/DDBJ databases">
        <title>Pervasive Adenine N6-methylation of Active Genes in Fungi.</title>
        <authorList>
            <consortium name="DOE Joint Genome Institute"/>
            <person name="Mondo S.J."/>
            <person name="Dannebaum R.O."/>
            <person name="Kuo R.C."/>
            <person name="Labutti K."/>
            <person name="Haridas S."/>
            <person name="Kuo A."/>
            <person name="Salamov A."/>
            <person name="Ahrendt S.R."/>
            <person name="Lipzen A."/>
            <person name="Sullivan W."/>
            <person name="Andreopoulos W.B."/>
            <person name="Clum A."/>
            <person name="Lindquist E."/>
            <person name="Daum C."/>
            <person name="Ramamoorthy G.K."/>
            <person name="Gryganskyi A."/>
            <person name="Culley D."/>
            <person name="Magnuson J.K."/>
            <person name="James T.Y."/>
            <person name="O'Malley M.A."/>
            <person name="Stajich J.E."/>
            <person name="Spatafora J.W."/>
            <person name="Visel A."/>
            <person name="Grigoriev I.V."/>
        </authorList>
    </citation>
    <scope>NUCLEOTIDE SEQUENCE [LARGE SCALE GENOMIC DNA]</scope>
    <source>
        <strain evidence="10 11">62-1032</strain>
    </source>
</reference>
<keyword evidence="3 8" id="KW-0813">Transport</keyword>
<accession>A0A1Y2G0A2</accession>
<comment type="caution">
    <text evidence="8">Lacks conserved residue(s) required for the propagation of feature annotation.</text>
</comment>
<dbReference type="EMBL" id="MCGR01000006">
    <property type="protein sequence ID" value="ORY89272.1"/>
    <property type="molecule type" value="Genomic_DNA"/>
</dbReference>
<dbReference type="STRING" id="106004.A0A1Y2G0A2"/>
<comment type="subcellular location">
    <subcellularLocation>
        <location evidence="1 8">Membrane</location>
        <topology evidence="1 8">Multi-pass membrane protein</topology>
    </subcellularLocation>
</comment>
<evidence type="ECO:0000256" key="7">
    <source>
        <dbReference type="ARBA" id="ARBA00023136"/>
    </source>
</evidence>
<proteinExistence type="inferred from homology"/>
<dbReference type="Proteomes" id="UP000193467">
    <property type="component" value="Unassembled WGS sequence"/>
</dbReference>
<evidence type="ECO:0000313" key="10">
    <source>
        <dbReference type="EMBL" id="ORY89272.1"/>
    </source>
</evidence>